<keyword evidence="3" id="KW-1185">Reference proteome</keyword>
<evidence type="ECO:0000256" key="1">
    <source>
        <dbReference type="SAM" id="MobiDB-lite"/>
    </source>
</evidence>
<name>A0A484ASJ3_DRONA</name>
<protein>
    <submittedName>
        <fullName evidence="2">Uncharacterized protein</fullName>
    </submittedName>
</protein>
<organism evidence="2 3">
    <name type="scientific">Drosophila navojoa</name>
    <name type="common">Fruit fly</name>
    <dbReference type="NCBI Taxonomy" id="7232"/>
    <lineage>
        <taxon>Eukaryota</taxon>
        <taxon>Metazoa</taxon>
        <taxon>Ecdysozoa</taxon>
        <taxon>Arthropoda</taxon>
        <taxon>Hexapoda</taxon>
        <taxon>Insecta</taxon>
        <taxon>Pterygota</taxon>
        <taxon>Neoptera</taxon>
        <taxon>Endopterygota</taxon>
        <taxon>Diptera</taxon>
        <taxon>Brachycera</taxon>
        <taxon>Muscomorpha</taxon>
        <taxon>Ephydroidea</taxon>
        <taxon>Drosophilidae</taxon>
        <taxon>Drosophila</taxon>
    </lineage>
</organism>
<feature type="compositionally biased region" description="Low complexity" evidence="1">
    <location>
        <begin position="61"/>
        <end position="82"/>
    </location>
</feature>
<evidence type="ECO:0000313" key="3">
    <source>
        <dbReference type="Proteomes" id="UP000295192"/>
    </source>
</evidence>
<gene>
    <name evidence="2" type="ORF">AWZ03_014229</name>
</gene>
<sequence length="134" mass="15437">MSAGPKTLGLVMAGDIEHRRDYRAFLRSISQVFTANSKSNQQQQQQQQQQQLQTVSKHKSNSNSNLSSSSQNTNNNNNNNNNYEPVLPMIRIGTTPDIFSDCQNINKPMDLNVRVSSMYDFRRNTKYSYDYDYD</sequence>
<evidence type="ECO:0000313" key="2">
    <source>
        <dbReference type="EMBL" id="TDG39348.1"/>
    </source>
</evidence>
<proteinExistence type="predicted"/>
<comment type="caution">
    <text evidence="2">The sequence shown here is derived from an EMBL/GenBank/DDBJ whole genome shotgun (WGS) entry which is preliminary data.</text>
</comment>
<dbReference type="OMA" id="DIFSDCQ"/>
<feature type="compositionally biased region" description="Low complexity" evidence="1">
    <location>
        <begin position="41"/>
        <end position="53"/>
    </location>
</feature>
<feature type="region of interest" description="Disordered" evidence="1">
    <location>
        <begin position="35"/>
        <end position="86"/>
    </location>
</feature>
<dbReference type="Proteomes" id="UP000295192">
    <property type="component" value="Unassembled WGS sequence"/>
</dbReference>
<dbReference type="AlphaFoldDB" id="A0A484ASJ3"/>
<dbReference type="EMBL" id="LSRL02001121">
    <property type="protein sequence ID" value="TDG39348.1"/>
    <property type="molecule type" value="Genomic_DNA"/>
</dbReference>
<reference evidence="2 3" key="1">
    <citation type="journal article" date="2019" name="J. Hered.">
        <title>An Improved Genome Assembly for Drosophila navojoa, the Basal Species in the mojavensis Cluster.</title>
        <authorList>
            <person name="Vanderlinde T."/>
            <person name="Dupim E.G."/>
            <person name="Nazario-Yepiz N.O."/>
            <person name="Carvalho A.B."/>
        </authorList>
    </citation>
    <scope>NUCLEOTIDE SEQUENCE [LARGE SCALE GENOMIC DNA]</scope>
    <source>
        <strain evidence="2">Navoj_Jal97</strain>
        <tissue evidence="2">Whole organism</tissue>
    </source>
</reference>
<accession>A0A484ASJ3</accession>